<dbReference type="EMBL" id="LCKS01000004">
    <property type="protein sequence ID" value="KKU03023.1"/>
    <property type="molecule type" value="Genomic_DNA"/>
</dbReference>
<evidence type="ECO:0000313" key="2">
    <source>
        <dbReference type="EMBL" id="KKU03023.1"/>
    </source>
</evidence>
<dbReference type="InterPro" id="IPR011042">
    <property type="entry name" value="6-blade_b-propeller_TolB-like"/>
</dbReference>
<dbReference type="AlphaFoldDB" id="A0A0G1PC98"/>
<evidence type="ECO:0000256" key="1">
    <source>
        <dbReference type="SAM" id="Phobius"/>
    </source>
</evidence>
<keyword evidence="1" id="KW-0472">Membrane</keyword>
<name>A0A0G1PC98_9BACT</name>
<gene>
    <name evidence="2" type="ORF">UX05_C0004G0032</name>
</gene>
<reference evidence="2 3" key="1">
    <citation type="journal article" date="2015" name="Nature">
        <title>rRNA introns, odd ribosomes, and small enigmatic genomes across a large radiation of phyla.</title>
        <authorList>
            <person name="Brown C.T."/>
            <person name="Hug L.A."/>
            <person name="Thomas B.C."/>
            <person name="Sharon I."/>
            <person name="Castelle C.J."/>
            <person name="Singh A."/>
            <person name="Wilkins M.J."/>
            <person name="Williams K.H."/>
            <person name="Banfield J.F."/>
        </authorList>
    </citation>
    <scope>NUCLEOTIDE SEQUENCE [LARGE SCALE GENOMIC DNA]</scope>
</reference>
<evidence type="ECO:0000313" key="3">
    <source>
        <dbReference type="Proteomes" id="UP000034264"/>
    </source>
</evidence>
<protein>
    <submittedName>
        <fullName evidence="2">Uncharacterized protein</fullName>
    </submittedName>
</protein>
<keyword evidence="1" id="KW-0812">Transmembrane</keyword>
<dbReference type="Gene3D" id="2.120.10.30">
    <property type="entry name" value="TolB, C-terminal domain"/>
    <property type="match status" value="1"/>
</dbReference>
<sequence>MIYFYLEAKMENQIRVGDQNTQQIGQDPASQPIQIPKKSKLNYWLVSTVLLLVILLIGAGWFIWNLKSKNQIIVTTPTQVPNLIPTAVTGTVIPEVNYFTARLLDESEKIAFVKDNEIWTSDIDGKNTKRLIAPTSSTYKPSLDSIAWSPDGTKIIFFANYDVYESNLKISPLTGAYIYDSLSSKIYFMGRDGILDFFNSWSWDGKMIALLTDTKIGNGELKIINLSTWRIKTIPLNTNQRRTGPMYWDKENRIYFITYIPITYCNTVTSNCQIENETKKSSTNSIVRIDINNPNNLQAVFTRKFTDGGITNFFINPQRNTTIVVGNEGYNNAKIKVFEVDLNSLAISELPTGNNWFGNEAFETFIRYSFDKKHAVIVSAAGPSNWYSVVNLSDNNFSDAVIKTSPQYIFEGWYSADQILVTEYDSGKQDNFLININTLQKQGFVLDYYQVRIRPF</sequence>
<feature type="transmembrane region" description="Helical" evidence="1">
    <location>
        <begin position="43"/>
        <end position="64"/>
    </location>
</feature>
<organism evidence="2 3">
    <name type="scientific">Candidatus Amesbacteria bacterium GW2011_GWC2_45_19</name>
    <dbReference type="NCBI Taxonomy" id="1618366"/>
    <lineage>
        <taxon>Bacteria</taxon>
        <taxon>Candidatus Amesiibacteriota</taxon>
    </lineage>
</organism>
<comment type="caution">
    <text evidence="2">The sequence shown here is derived from an EMBL/GenBank/DDBJ whole genome shotgun (WGS) entry which is preliminary data.</text>
</comment>
<dbReference type="SUPFAM" id="SSF82171">
    <property type="entry name" value="DPP6 N-terminal domain-like"/>
    <property type="match status" value="1"/>
</dbReference>
<proteinExistence type="predicted"/>
<keyword evidence="1" id="KW-1133">Transmembrane helix</keyword>
<dbReference type="Proteomes" id="UP000034264">
    <property type="component" value="Unassembled WGS sequence"/>
</dbReference>
<accession>A0A0G1PC98</accession>